<feature type="binding site" evidence="6">
    <location>
        <position position="239"/>
    </location>
    <ligand>
        <name>a divalent metal cation</name>
        <dbReference type="ChEBI" id="CHEBI:60240"/>
        <label>2</label>
        <note>catalytic</note>
    </ligand>
</feature>
<feature type="binding site" evidence="6">
    <location>
        <position position="111"/>
    </location>
    <ligand>
        <name>a divalent metal cation</name>
        <dbReference type="ChEBI" id="CHEBI:60240"/>
        <label>1</label>
    </ligand>
</feature>
<keyword evidence="3 6" id="KW-0645">Protease</keyword>
<keyword evidence="2 6" id="KW-0031">Aminopeptidase</keyword>
<evidence type="ECO:0000256" key="6">
    <source>
        <dbReference type="HAMAP-Rule" id="MF_01974"/>
    </source>
</evidence>
<dbReference type="PRINTS" id="PR00599">
    <property type="entry name" value="MAPEPTIDASE"/>
</dbReference>
<sequence>MIELKTPGEIEAMRAAGRVVATTLATVRAAARPGVSLLELDEVAATVIAEAGAKPAFLHYHPEWAPGPFPGTICTSVNDAIVHGVPGRLRLAEGDLVSIDSAAVLDGWCGDSTISFVVGAADPADLALIAATERALAAGIAAAVPGNRLGDIAHAIGVVAREAGYGIMADHGGHGIGRAMHEDPHVANEGRAGRGLVLRPGLTLAVEPMFTGGGLDAYRADSDGWTLRTADGSRAAHSEHTIAVTEDGARVLTLV</sequence>
<dbReference type="GO" id="GO:0046872">
    <property type="term" value="F:metal ion binding"/>
    <property type="evidence" value="ECO:0007669"/>
    <property type="project" value="UniProtKB-UniRule"/>
</dbReference>
<comment type="subunit">
    <text evidence="6">Monomer.</text>
</comment>
<dbReference type="InterPro" id="IPR001714">
    <property type="entry name" value="Pept_M24_MAP"/>
</dbReference>
<dbReference type="NCBIfam" id="TIGR00500">
    <property type="entry name" value="met_pdase_I"/>
    <property type="match status" value="1"/>
</dbReference>
<feature type="domain" description="Peptidase M24" evidence="8">
    <location>
        <begin position="11"/>
        <end position="246"/>
    </location>
</feature>
<feature type="binding site" evidence="6">
    <location>
        <position position="239"/>
    </location>
    <ligand>
        <name>a divalent metal cation</name>
        <dbReference type="ChEBI" id="CHEBI:60240"/>
        <label>1</label>
    </ligand>
</feature>
<name>A0A1G9TM12_ALLAB</name>
<evidence type="ECO:0000313" key="9">
    <source>
        <dbReference type="EMBL" id="SDM48777.1"/>
    </source>
</evidence>
<evidence type="ECO:0000256" key="2">
    <source>
        <dbReference type="ARBA" id="ARBA00022438"/>
    </source>
</evidence>
<keyword evidence="5 6" id="KW-0378">Hydrolase</keyword>
<comment type="function">
    <text evidence="1 6">Removes the N-terminal methionine from nascent proteins. The N-terminal methionine is often cleaved when the second residue in the primary sequence is small and uncharged (Met-Ala-, Cys, Gly, Pro, Ser, Thr, or Val). Requires deformylation of the N(alpha)-formylated initiator methionine before it can be hydrolyzed.</text>
</comment>
<dbReference type="STRING" id="211114.SAMN04489726_1877"/>
<dbReference type="GO" id="GO:0006508">
    <property type="term" value="P:proteolysis"/>
    <property type="evidence" value="ECO:0007669"/>
    <property type="project" value="UniProtKB-KW"/>
</dbReference>
<dbReference type="InterPro" id="IPR002467">
    <property type="entry name" value="Pept_M24A_MAP1"/>
</dbReference>
<dbReference type="HAMAP" id="MF_01974">
    <property type="entry name" value="MetAP_1"/>
    <property type="match status" value="1"/>
</dbReference>
<dbReference type="CDD" id="cd01086">
    <property type="entry name" value="MetAP1"/>
    <property type="match status" value="1"/>
</dbReference>
<evidence type="ECO:0000256" key="4">
    <source>
        <dbReference type="ARBA" id="ARBA00022723"/>
    </source>
</evidence>
<dbReference type="InterPro" id="IPR036005">
    <property type="entry name" value="Creatinase/aminopeptidase-like"/>
</dbReference>
<dbReference type="Proteomes" id="UP000183376">
    <property type="component" value="Chromosome I"/>
</dbReference>
<evidence type="ECO:0000313" key="10">
    <source>
        <dbReference type="Proteomes" id="UP000183376"/>
    </source>
</evidence>
<dbReference type="GO" id="GO:0005829">
    <property type="term" value="C:cytosol"/>
    <property type="evidence" value="ECO:0007669"/>
    <property type="project" value="TreeGrafter"/>
</dbReference>
<evidence type="ECO:0000259" key="8">
    <source>
        <dbReference type="Pfam" id="PF00557"/>
    </source>
</evidence>
<proteinExistence type="inferred from homology"/>
<feature type="binding site" evidence="6">
    <location>
        <position position="181"/>
    </location>
    <ligand>
        <name>substrate</name>
    </ligand>
</feature>
<accession>A0A1G9TM12</accession>
<dbReference type="InterPro" id="IPR000994">
    <property type="entry name" value="Pept_M24"/>
</dbReference>
<feature type="binding site" evidence="6">
    <location>
        <position position="83"/>
    </location>
    <ligand>
        <name>substrate</name>
    </ligand>
</feature>
<organism evidence="9 10">
    <name type="scientific">Allokutzneria albata</name>
    <name type="common">Kibdelosporangium albatum</name>
    <dbReference type="NCBI Taxonomy" id="211114"/>
    <lineage>
        <taxon>Bacteria</taxon>
        <taxon>Bacillati</taxon>
        <taxon>Actinomycetota</taxon>
        <taxon>Actinomycetes</taxon>
        <taxon>Pseudonocardiales</taxon>
        <taxon>Pseudonocardiaceae</taxon>
        <taxon>Allokutzneria</taxon>
    </lineage>
</organism>
<dbReference type="PANTHER" id="PTHR43330">
    <property type="entry name" value="METHIONINE AMINOPEPTIDASE"/>
    <property type="match status" value="1"/>
</dbReference>
<dbReference type="AlphaFoldDB" id="A0A1G9TM12"/>
<comment type="catalytic activity">
    <reaction evidence="6 7">
        <text>Release of N-terminal amino acids, preferentially methionine, from peptides and arylamides.</text>
        <dbReference type="EC" id="3.4.11.18"/>
    </reaction>
</comment>
<dbReference type="Pfam" id="PF00557">
    <property type="entry name" value="Peptidase_M24"/>
    <property type="match status" value="1"/>
</dbReference>
<dbReference type="OrthoDB" id="9802055at2"/>
<feature type="binding site" evidence="6">
    <location>
        <position position="100"/>
    </location>
    <ligand>
        <name>a divalent metal cation</name>
        <dbReference type="ChEBI" id="CHEBI:60240"/>
        <label>1</label>
    </ligand>
</feature>
<dbReference type="SUPFAM" id="SSF55920">
    <property type="entry name" value="Creatinase/aminopeptidase"/>
    <property type="match status" value="1"/>
</dbReference>
<comment type="similarity">
    <text evidence="6">Belongs to the peptidase M24A family. Methionine aminopeptidase type 1 subfamily.</text>
</comment>
<evidence type="ECO:0000256" key="5">
    <source>
        <dbReference type="ARBA" id="ARBA00022801"/>
    </source>
</evidence>
<feature type="binding site" evidence="6">
    <location>
        <position position="111"/>
    </location>
    <ligand>
        <name>a divalent metal cation</name>
        <dbReference type="ChEBI" id="CHEBI:60240"/>
        <label>2</label>
        <note>catalytic</note>
    </ligand>
</feature>
<dbReference type="PANTHER" id="PTHR43330:SF27">
    <property type="entry name" value="METHIONINE AMINOPEPTIDASE"/>
    <property type="match status" value="1"/>
</dbReference>
<evidence type="ECO:0000256" key="7">
    <source>
        <dbReference type="RuleBase" id="RU003653"/>
    </source>
</evidence>
<dbReference type="Gene3D" id="3.90.230.10">
    <property type="entry name" value="Creatinase/methionine aminopeptidase superfamily"/>
    <property type="match status" value="1"/>
</dbReference>
<dbReference type="eggNOG" id="COG0024">
    <property type="taxonomic scope" value="Bacteria"/>
</dbReference>
<feature type="binding site" evidence="6">
    <location>
        <position position="174"/>
    </location>
    <ligand>
        <name>a divalent metal cation</name>
        <dbReference type="ChEBI" id="CHEBI:60240"/>
        <label>2</label>
        <note>catalytic</note>
    </ligand>
</feature>
<gene>
    <name evidence="6" type="primary">map</name>
    <name evidence="9" type="ORF">SAMN04489726_1877</name>
</gene>
<keyword evidence="4 6" id="KW-0479">Metal-binding</keyword>
<dbReference type="EMBL" id="LT629701">
    <property type="protein sequence ID" value="SDM48777.1"/>
    <property type="molecule type" value="Genomic_DNA"/>
</dbReference>
<evidence type="ECO:0000256" key="1">
    <source>
        <dbReference type="ARBA" id="ARBA00002521"/>
    </source>
</evidence>
<protein>
    <recommendedName>
        <fullName evidence="6 7">Methionine aminopeptidase</fullName>
        <shortName evidence="6">MAP</shortName>
        <shortName evidence="6">MetAP</shortName>
        <ecNumber evidence="6 7">3.4.11.18</ecNumber>
    </recommendedName>
    <alternativeName>
        <fullName evidence="6">Peptidase M</fullName>
    </alternativeName>
</protein>
<comment type="cofactor">
    <cofactor evidence="6">
        <name>Co(2+)</name>
        <dbReference type="ChEBI" id="CHEBI:48828"/>
    </cofactor>
    <cofactor evidence="6">
        <name>Zn(2+)</name>
        <dbReference type="ChEBI" id="CHEBI:29105"/>
    </cofactor>
    <cofactor evidence="6">
        <name>Mn(2+)</name>
        <dbReference type="ChEBI" id="CHEBI:29035"/>
    </cofactor>
    <cofactor evidence="6">
        <name>Fe(2+)</name>
        <dbReference type="ChEBI" id="CHEBI:29033"/>
    </cofactor>
    <text evidence="6">Binds 2 divalent metal cations per subunit. Has a high-affinity and a low affinity metal-binding site. The true nature of the physiological cofactor is under debate. The enzyme is active with cobalt, zinc, manganese or divalent iron ions. Most likely, methionine aminopeptidases function as mononuclear Fe(2+)-metalloproteases under physiological conditions, and the catalytically relevant metal-binding site has been assigned to the histidine-containing high-affinity site.</text>
</comment>
<keyword evidence="10" id="KW-1185">Reference proteome</keyword>
<dbReference type="GO" id="GO:0004239">
    <property type="term" value="F:initiator methionyl aminopeptidase activity"/>
    <property type="evidence" value="ECO:0007669"/>
    <property type="project" value="UniProtKB-UniRule"/>
</dbReference>
<evidence type="ECO:0000256" key="3">
    <source>
        <dbReference type="ARBA" id="ARBA00022670"/>
    </source>
</evidence>
<reference evidence="9 10" key="1">
    <citation type="submission" date="2016-10" db="EMBL/GenBank/DDBJ databases">
        <authorList>
            <person name="de Groot N.N."/>
        </authorList>
    </citation>
    <scope>NUCLEOTIDE SEQUENCE [LARGE SCALE GENOMIC DNA]</scope>
    <source>
        <strain evidence="9 10">DSM 44149</strain>
    </source>
</reference>
<dbReference type="EC" id="3.4.11.18" evidence="6 7"/>
<dbReference type="RefSeq" id="WP_030431644.1">
    <property type="nucleotide sequence ID" value="NZ_JOEF01000020.1"/>
</dbReference>
<dbReference type="GO" id="GO:0070006">
    <property type="term" value="F:metalloaminopeptidase activity"/>
    <property type="evidence" value="ECO:0007669"/>
    <property type="project" value="UniProtKB-UniRule"/>
</dbReference>
<feature type="binding site" evidence="6">
    <location>
        <position position="207"/>
    </location>
    <ligand>
        <name>a divalent metal cation</name>
        <dbReference type="ChEBI" id="CHEBI:60240"/>
        <label>2</label>
        <note>catalytic</note>
    </ligand>
</feature>